<sequence precursor="true">MRRVAVLFAVLVASMWLTASPSLAISEFGKQWKNHYLGGDDVDKDFVKAGRKAGCYVCHVKGKEKKEARNEYGEAVHKFLKGKDFPKDYIKENPEEAKKKILEGFKKAGELKSKDEMKFAEKIKANKLPATDSGL</sequence>
<accession>A0A517NN17</accession>
<keyword evidence="3" id="KW-1185">Reference proteome</keyword>
<dbReference type="OrthoDB" id="281947at2"/>
<dbReference type="Proteomes" id="UP000319817">
    <property type="component" value="Chromosome"/>
</dbReference>
<proteinExistence type="predicted"/>
<dbReference type="RefSeq" id="WP_145416052.1">
    <property type="nucleotide sequence ID" value="NZ_CP036526.1"/>
</dbReference>
<gene>
    <name evidence="2" type="ORF">K239x_04640</name>
</gene>
<reference evidence="2 3" key="1">
    <citation type="submission" date="2019-02" db="EMBL/GenBank/DDBJ databases">
        <title>Deep-cultivation of Planctomycetes and their phenomic and genomic characterization uncovers novel biology.</title>
        <authorList>
            <person name="Wiegand S."/>
            <person name="Jogler M."/>
            <person name="Boedeker C."/>
            <person name="Pinto D."/>
            <person name="Vollmers J."/>
            <person name="Rivas-Marin E."/>
            <person name="Kohn T."/>
            <person name="Peeters S.H."/>
            <person name="Heuer A."/>
            <person name="Rast P."/>
            <person name="Oberbeckmann S."/>
            <person name="Bunk B."/>
            <person name="Jeske O."/>
            <person name="Meyerdierks A."/>
            <person name="Storesund J.E."/>
            <person name="Kallscheuer N."/>
            <person name="Luecker S."/>
            <person name="Lage O.M."/>
            <person name="Pohl T."/>
            <person name="Merkel B.J."/>
            <person name="Hornburger P."/>
            <person name="Mueller R.-W."/>
            <person name="Bruemmer F."/>
            <person name="Labrenz M."/>
            <person name="Spormann A.M."/>
            <person name="Op den Camp H."/>
            <person name="Overmann J."/>
            <person name="Amann R."/>
            <person name="Jetten M.S.M."/>
            <person name="Mascher T."/>
            <person name="Medema M.H."/>
            <person name="Devos D.P."/>
            <person name="Kaster A.-K."/>
            <person name="Ovreas L."/>
            <person name="Rohde M."/>
            <person name="Galperin M.Y."/>
            <person name="Jogler C."/>
        </authorList>
    </citation>
    <scope>NUCLEOTIDE SEQUENCE [LARGE SCALE GENOMIC DNA]</scope>
    <source>
        <strain evidence="2 3">K23_9</strain>
    </source>
</reference>
<evidence type="ECO:0000313" key="2">
    <source>
        <dbReference type="EMBL" id="QDT08525.1"/>
    </source>
</evidence>
<dbReference type="AlphaFoldDB" id="A0A517NN17"/>
<dbReference type="EMBL" id="CP036526">
    <property type="protein sequence ID" value="QDT08525.1"/>
    <property type="molecule type" value="Genomic_DNA"/>
</dbReference>
<protein>
    <recommendedName>
        <fullName evidence="4">Cytochrome c domain-containing protein</fullName>
    </recommendedName>
</protein>
<evidence type="ECO:0008006" key="4">
    <source>
        <dbReference type="Google" id="ProtNLM"/>
    </source>
</evidence>
<organism evidence="2 3">
    <name type="scientific">Stieleria marina</name>
    <dbReference type="NCBI Taxonomy" id="1930275"/>
    <lineage>
        <taxon>Bacteria</taxon>
        <taxon>Pseudomonadati</taxon>
        <taxon>Planctomycetota</taxon>
        <taxon>Planctomycetia</taxon>
        <taxon>Pirellulales</taxon>
        <taxon>Pirellulaceae</taxon>
        <taxon>Stieleria</taxon>
    </lineage>
</organism>
<feature type="signal peptide" evidence="1">
    <location>
        <begin position="1"/>
        <end position="24"/>
    </location>
</feature>
<keyword evidence="1" id="KW-0732">Signal</keyword>
<name>A0A517NN17_9BACT</name>
<feature type="chain" id="PRO_5021919923" description="Cytochrome c domain-containing protein" evidence="1">
    <location>
        <begin position="25"/>
        <end position="135"/>
    </location>
</feature>
<evidence type="ECO:0000313" key="3">
    <source>
        <dbReference type="Proteomes" id="UP000319817"/>
    </source>
</evidence>
<evidence type="ECO:0000256" key="1">
    <source>
        <dbReference type="SAM" id="SignalP"/>
    </source>
</evidence>